<dbReference type="GO" id="GO:0031418">
    <property type="term" value="F:L-ascorbic acid binding"/>
    <property type="evidence" value="ECO:0007669"/>
    <property type="project" value="UniProtKB-KW"/>
</dbReference>
<dbReference type="InterPro" id="IPR006620">
    <property type="entry name" value="Pro_4_hyd_alph"/>
</dbReference>
<evidence type="ECO:0000256" key="2">
    <source>
        <dbReference type="ARBA" id="ARBA00022896"/>
    </source>
</evidence>
<evidence type="ECO:0000313" key="6">
    <source>
        <dbReference type="EMBL" id="OMJ12792.1"/>
    </source>
</evidence>
<evidence type="ECO:0000259" key="5">
    <source>
        <dbReference type="SMART" id="SM00702"/>
    </source>
</evidence>
<dbReference type="GO" id="GO:0005737">
    <property type="term" value="C:cytoplasm"/>
    <property type="evidence" value="ECO:0007669"/>
    <property type="project" value="TreeGrafter"/>
</dbReference>
<comment type="caution">
    <text evidence="6">The sequence shown here is derived from an EMBL/GenBank/DDBJ whole genome shotgun (WGS) entry which is preliminary data.</text>
</comment>
<evidence type="ECO:0000256" key="3">
    <source>
        <dbReference type="ARBA" id="ARBA00022964"/>
    </source>
</evidence>
<protein>
    <submittedName>
        <fullName evidence="6">Prolyl 3-hydroxylase OGFOD1</fullName>
    </submittedName>
</protein>
<keyword evidence="4" id="KW-0560">Oxidoreductase</keyword>
<dbReference type="PANTHER" id="PTHR12117">
    <property type="entry name" value="HISTONE ACETYLTRANSFERASE COMPLEX"/>
    <property type="match status" value="1"/>
</dbReference>
<gene>
    <name evidence="6" type="ORF">AYI70_g8905</name>
</gene>
<accession>A0A1R1XDU1</accession>
<dbReference type="EMBL" id="LSSN01003795">
    <property type="protein sequence ID" value="OMJ12792.1"/>
    <property type="molecule type" value="Genomic_DNA"/>
</dbReference>
<name>A0A1R1XDU1_9FUNG</name>
<evidence type="ECO:0000313" key="7">
    <source>
        <dbReference type="Proteomes" id="UP000187283"/>
    </source>
</evidence>
<dbReference type="GO" id="GO:0005506">
    <property type="term" value="F:iron ion binding"/>
    <property type="evidence" value="ECO:0007669"/>
    <property type="project" value="InterPro"/>
</dbReference>
<proteinExistence type="predicted"/>
<dbReference type="STRING" id="133412.A0A1R1XDU1"/>
<evidence type="ECO:0000256" key="1">
    <source>
        <dbReference type="ARBA" id="ARBA00001961"/>
    </source>
</evidence>
<dbReference type="SMART" id="SM00702">
    <property type="entry name" value="P4Hc"/>
    <property type="match status" value="1"/>
</dbReference>
<dbReference type="OrthoDB" id="430522at2759"/>
<keyword evidence="7" id="KW-1185">Reference proteome</keyword>
<organism evidence="6 7">
    <name type="scientific">Smittium culicis</name>
    <dbReference type="NCBI Taxonomy" id="133412"/>
    <lineage>
        <taxon>Eukaryota</taxon>
        <taxon>Fungi</taxon>
        <taxon>Fungi incertae sedis</taxon>
        <taxon>Zoopagomycota</taxon>
        <taxon>Kickxellomycotina</taxon>
        <taxon>Harpellomycetes</taxon>
        <taxon>Harpellales</taxon>
        <taxon>Legeriomycetaceae</taxon>
        <taxon>Smittium</taxon>
    </lineage>
</organism>
<keyword evidence="3" id="KW-0223">Dioxygenase</keyword>
<evidence type="ECO:0000256" key="4">
    <source>
        <dbReference type="ARBA" id="ARBA00023002"/>
    </source>
</evidence>
<dbReference type="Gene3D" id="2.60.120.620">
    <property type="entry name" value="q2cbj1_9rhob like domain"/>
    <property type="match status" value="2"/>
</dbReference>
<keyword evidence="2" id="KW-0847">Vitamin C</keyword>
<dbReference type="AlphaFoldDB" id="A0A1R1XDU1"/>
<comment type="cofactor">
    <cofactor evidence="1">
        <name>L-ascorbate</name>
        <dbReference type="ChEBI" id="CHEBI:38290"/>
    </cofactor>
</comment>
<dbReference type="Pfam" id="PF13661">
    <property type="entry name" value="2OG-FeII_Oxy_4"/>
    <property type="match status" value="1"/>
</dbReference>
<dbReference type="GO" id="GO:0031543">
    <property type="term" value="F:peptidyl-proline dioxygenase activity"/>
    <property type="evidence" value="ECO:0007669"/>
    <property type="project" value="TreeGrafter"/>
</dbReference>
<dbReference type="Pfam" id="PF10637">
    <property type="entry name" value="Ofd1_CTDD"/>
    <property type="match status" value="1"/>
</dbReference>
<feature type="domain" description="Prolyl 4-hydroxylase alpha subunit" evidence="5">
    <location>
        <begin position="69"/>
        <end position="301"/>
    </location>
</feature>
<dbReference type="Proteomes" id="UP000187283">
    <property type="component" value="Unassembled WGS sequence"/>
</dbReference>
<sequence length="585" mass="67111">MASMNEPSRKKAKIASSDRYKPCHSDILIDDQFANSFKSIFCNQDQSNFSIFEANKETTNINENSDSPKYILVKEDSLVQSSENSSVQSSIRSSDALDKACDKKVGTIIGSPFKVGVLYDLFEKSFLLDLKSELANLKWNFRSNDLYEFYQTDDLKIIPNNIKSDCIKNLYNYLSSDEFVTFMERISGSKLVRGRIDLAAQQYKKGGYLLCHDDYVSGEKLRRKIAYIIYLVEEDWKYEDGGCLGLYRKDERGLPTDIVKKLVPKFNSMSFFITGENSFHEVEEVLRDDNISRWSVTGWFYESYEANAGECSSHQSSHSKLEGQSIPLFSVTPIPISACEIDDNNSILNLFINNEYLSPSSQDQILDNFLDNSSIELKDIFNADIYNNFVNEICDPKNIDRYWENTKIGPPTLRKYSVFKKNANKPDFNSLLKDFAQNSSNSHSIKSLENLVLCVLHFLNSEQFSKFLCTVTNLELKSSIQEVRKLDVGDYTLMHDSFDEPEGLDVIFSFLPNTNNNQTTAYNWDSQRFNGTTHYVSGSDELLTIEPDRNTLSIVYRTEETKRFVKKIISNAEHPRFEVGMIFTE</sequence>
<dbReference type="InterPro" id="IPR019601">
    <property type="entry name" value="Oxoglutarate/Fe-dep_Oase_C"/>
</dbReference>
<dbReference type="PANTHER" id="PTHR12117:SF0">
    <property type="entry name" value="PROLYL 3-HYDROXYLASE OGFOD1"/>
    <property type="match status" value="1"/>
</dbReference>
<reference evidence="6 7" key="1">
    <citation type="submission" date="2017-01" db="EMBL/GenBank/DDBJ databases">
        <authorList>
            <person name="Mah S.A."/>
            <person name="Swanson W.J."/>
            <person name="Moy G.W."/>
            <person name="Vacquier V.D."/>
        </authorList>
    </citation>
    <scope>NUCLEOTIDE SEQUENCE [LARGE SCALE GENOMIC DNA]</scope>
    <source>
        <strain evidence="6 7">GSMNP</strain>
    </source>
</reference>
<dbReference type="InterPro" id="IPR039558">
    <property type="entry name" value="TPA1/OFD1_N"/>
</dbReference>
<dbReference type="GO" id="GO:0006449">
    <property type="term" value="P:regulation of translational termination"/>
    <property type="evidence" value="ECO:0007669"/>
    <property type="project" value="TreeGrafter"/>
</dbReference>
<dbReference type="InterPro" id="IPR051842">
    <property type="entry name" value="uS12_prolyl_hydroxylase"/>
</dbReference>